<evidence type="ECO:0000313" key="3">
    <source>
        <dbReference type="EMBL" id="GFS45646.1"/>
    </source>
</evidence>
<evidence type="ECO:0008006" key="5">
    <source>
        <dbReference type="Google" id="ProtNLM"/>
    </source>
</evidence>
<protein>
    <recommendedName>
        <fullName evidence="5">Secreted protein</fullName>
    </recommendedName>
</protein>
<evidence type="ECO:0000313" key="4">
    <source>
        <dbReference type="Proteomes" id="UP000886998"/>
    </source>
</evidence>
<sequence length="126" mass="14313">MNMATCHFCKYVLIIVILQFVAAEHILESDYSTVHSYSFENPREYPEDFPEYDEYDFGGNDNEYFENQPVQISLKIRIYNQEEDQDEDSCKSCPVFTSRAKGSNSPHGATARDPLQPGHSGIGSCS</sequence>
<keyword evidence="2" id="KW-0732">Signal</keyword>
<gene>
    <name evidence="3" type="ORF">TNIN_433191</name>
</gene>
<evidence type="ECO:0000256" key="2">
    <source>
        <dbReference type="SAM" id="SignalP"/>
    </source>
</evidence>
<keyword evidence="4" id="KW-1185">Reference proteome</keyword>
<dbReference type="Proteomes" id="UP000886998">
    <property type="component" value="Unassembled WGS sequence"/>
</dbReference>
<name>A0A8X6IH42_9ARAC</name>
<feature type="chain" id="PRO_5036452715" description="Secreted protein" evidence="2">
    <location>
        <begin position="24"/>
        <end position="126"/>
    </location>
</feature>
<comment type="caution">
    <text evidence="3">The sequence shown here is derived from an EMBL/GenBank/DDBJ whole genome shotgun (WGS) entry which is preliminary data.</text>
</comment>
<evidence type="ECO:0000256" key="1">
    <source>
        <dbReference type="SAM" id="MobiDB-lite"/>
    </source>
</evidence>
<dbReference type="AlphaFoldDB" id="A0A8X6IH42"/>
<feature type="signal peptide" evidence="2">
    <location>
        <begin position="1"/>
        <end position="23"/>
    </location>
</feature>
<accession>A0A8X6IH42</accession>
<dbReference type="EMBL" id="BMAV01025892">
    <property type="protein sequence ID" value="GFS45646.1"/>
    <property type="molecule type" value="Genomic_DNA"/>
</dbReference>
<feature type="region of interest" description="Disordered" evidence="1">
    <location>
        <begin position="82"/>
        <end position="126"/>
    </location>
</feature>
<proteinExistence type="predicted"/>
<reference evidence="3" key="1">
    <citation type="submission" date="2020-08" db="EMBL/GenBank/DDBJ databases">
        <title>Multicomponent nature underlies the extraordinary mechanical properties of spider dragline silk.</title>
        <authorList>
            <person name="Kono N."/>
            <person name="Nakamura H."/>
            <person name="Mori M."/>
            <person name="Yoshida Y."/>
            <person name="Ohtoshi R."/>
            <person name="Malay A.D."/>
            <person name="Moran D.A.P."/>
            <person name="Tomita M."/>
            <person name="Numata K."/>
            <person name="Arakawa K."/>
        </authorList>
    </citation>
    <scope>NUCLEOTIDE SEQUENCE</scope>
</reference>
<organism evidence="3 4">
    <name type="scientific">Trichonephila inaurata madagascariensis</name>
    <dbReference type="NCBI Taxonomy" id="2747483"/>
    <lineage>
        <taxon>Eukaryota</taxon>
        <taxon>Metazoa</taxon>
        <taxon>Ecdysozoa</taxon>
        <taxon>Arthropoda</taxon>
        <taxon>Chelicerata</taxon>
        <taxon>Arachnida</taxon>
        <taxon>Araneae</taxon>
        <taxon>Araneomorphae</taxon>
        <taxon>Entelegynae</taxon>
        <taxon>Araneoidea</taxon>
        <taxon>Nephilidae</taxon>
        <taxon>Trichonephila</taxon>
        <taxon>Trichonephila inaurata</taxon>
    </lineage>
</organism>